<dbReference type="eggNOG" id="KOG3508">
    <property type="taxonomic scope" value="Eukaryota"/>
</dbReference>
<dbReference type="KEGG" id="wic:J056_004227"/>
<keyword evidence="5" id="KW-1185">Reference proteome</keyword>
<feature type="compositionally biased region" description="Basic and acidic residues" evidence="2">
    <location>
        <begin position="1015"/>
        <end position="1026"/>
    </location>
</feature>
<feature type="region of interest" description="Disordered" evidence="2">
    <location>
        <begin position="969"/>
        <end position="1026"/>
    </location>
</feature>
<reference evidence="5" key="1">
    <citation type="journal article" date="2013" name="BMC Genomics">
        <title>Genome and transcriptome sequencing of the halophilic fungus Wallemia ichthyophaga: haloadaptations present and absent.</title>
        <authorList>
            <person name="Zajc J."/>
            <person name="Liu Y."/>
            <person name="Dai W."/>
            <person name="Yang Z."/>
            <person name="Hu J."/>
            <person name="Gostincar C."/>
            <person name="Gunde-Cimerman N."/>
        </authorList>
    </citation>
    <scope>NUCLEOTIDE SEQUENCE [LARGE SCALE GENOMIC DNA]</scope>
    <source>
        <strain evidence="5">EXF-994 / CBS 113033</strain>
    </source>
</reference>
<dbReference type="EMBL" id="KE007230">
    <property type="protein sequence ID" value="EOR01441.1"/>
    <property type="molecule type" value="Genomic_DNA"/>
</dbReference>
<evidence type="ECO:0000256" key="1">
    <source>
        <dbReference type="ARBA" id="ARBA00022468"/>
    </source>
</evidence>
<organism evidence="4 5">
    <name type="scientific">Wallemia ichthyophaga (strain EXF-994 / CBS 113033)</name>
    <dbReference type="NCBI Taxonomy" id="1299270"/>
    <lineage>
        <taxon>Eukaryota</taxon>
        <taxon>Fungi</taxon>
        <taxon>Dikarya</taxon>
        <taxon>Basidiomycota</taxon>
        <taxon>Wallemiomycotina</taxon>
        <taxon>Wallemiomycetes</taxon>
        <taxon>Wallemiales</taxon>
        <taxon>Wallemiaceae</taxon>
        <taxon>Wallemia</taxon>
    </lineage>
</organism>
<evidence type="ECO:0000256" key="2">
    <source>
        <dbReference type="SAM" id="MobiDB-lite"/>
    </source>
</evidence>
<feature type="region of interest" description="Disordered" evidence="2">
    <location>
        <begin position="757"/>
        <end position="904"/>
    </location>
</feature>
<evidence type="ECO:0000313" key="4">
    <source>
        <dbReference type="EMBL" id="EOR01441.1"/>
    </source>
</evidence>
<dbReference type="SMART" id="SM00323">
    <property type="entry name" value="RasGAP"/>
    <property type="match status" value="1"/>
</dbReference>
<dbReference type="Proteomes" id="UP000014064">
    <property type="component" value="Unassembled WGS sequence"/>
</dbReference>
<dbReference type="GeneID" id="20377179"/>
<proteinExistence type="predicted"/>
<dbReference type="GO" id="GO:0005096">
    <property type="term" value="F:GTPase activator activity"/>
    <property type="evidence" value="ECO:0007669"/>
    <property type="project" value="UniProtKB-KW"/>
</dbReference>
<gene>
    <name evidence="4" type="ORF">J056_004227</name>
</gene>
<dbReference type="AlphaFoldDB" id="R9AMW5"/>
<name>R9AMW5_WALI9</name>
<dbReference type="HOGENOM" id="CLU_292078_0_0_1"/>
<dbReference type="Gene3D" id="1.10.506.10">
    <property type="entry name" value="GTPase Activation - p120gap, domain 1"/>
    <property type="match status" value="2"/>
</dbReference>
<protein>
    <submittedName>
        <fullName evidence="4">RAS protein activator like-3</fullName>
    </submittedName>
</protein>
<feature type="region of interest" description="Disordered" evidence="2">
    <location>
        <begin position="224"/>
        <end position="266"/>
    </location>
</feature>
<dbReference type="PANTHER" id="PTHR10194">
    <property type="entry name" value="RAS GTPASE-ACTIVATING PROTEINS"/>
    <property type="match status" value="1"/>
</dbReference>
<evidence type="ECO:0000313" key="5">
    <source>
        <dbReference type="Proteomes" id="UP000014064"/>
    </source>
</evidence>
<dbReference type="InterPro" id="IPR001936">
    <property type="entry name" value="RasGAP_dom"/>
</dbReference>
<feature type="compositionally biased region" description="Polar residues" evidence="2">
    <location>
        <begin position="767"/>
        <end position="782"/>
    </location>
</feature>
<feature type="compositionally biased region" description="Basic and acidic residues" evidence="2">
    <location>
        <begin position="918"/>
        <end position="942"/>
    </location>
</feature>
<dbReference type="InterPro" id="IPR008936">
    <property type="entry name" value="Rho_GTPase_activation_prot"/>
</dbReference>
<feature type="compositionally biased region" description="Polar residues" evidence="2">
    <location>
        <begin position="818"/>
        <end position="828"/>
    </location>
</feature>
<feature type="compositionally biased region" description="Low complexity" evidence="2">
    <location>
        <begin position="238"/>
        <end position="255"/>
    </location>
</feature>
<dbReference type="RefSeq" id="XP_009267703.1">
    <property type="nucleotide sequence ID" value="XM_009269428.1"/>
</dbReference>
<dbReference type="Pfam" id="PF00616">
    <property type="entry name" value="RasGAP"/>
    <property type="match status" value="1"/>
</dbReference>
<dbReference type="OrthoDB" id="775356at2759"/>
<feature type="compositionally biased region" description="Low complexity" evidence="2">
    <location>
        <begin position="980"/>
        <end position="997"/>
    </location>
</feature>
<accession>R9AMW5</accession>
<feature type="compositionally biased region" description="Pro residues" evidence="2">
    <location>
        <begin position="154"/>
        <end position="163"/>
    </location>
</feature>
<feature type="compositionally biased region" description="Low complexity" evidence="2">
    <location>
        <begin position="840"/>
        <end position="874"/>
    </location>
</feature>
<dbReference type="OMA" id="QCHARWN"/>
<sequence>MAHALDEFSYKQFIPEYEIGNLKLKVNHKSNRPLIPMMSKLRRSSAKSGAMGVGWKQISLKLDSIGGLFILAEEGTPIHYIGLSSLKMTDIRPVDYSVFTVPNLIVIHTHSLSPTLLIGQNSSNHSNSSNSTFGLLNNLRPISPKSTQRSSPSPNHPPSPNPDDPLFIAFPTRRHMIAWLTLLRSCTKADVYHAGKDPHKGYFRMSRQMSLSIVELRSPQKDVQSNLNDYVEDSPSVNGNSSKINSLNSLSSSSSAGLTPPLQRRTSTQFTEPYNDTYEWHCEIWDPTGLAFRSSAKVAYHPFWKEDCLLVDLPNLNSITVKIFRSVSSYALSKGHFTLFGTVFIPLKAYPRLSEVDKWFNVIGINENTLETSVRGELRLKLRVDEDVILPKSRYDELFSIMQGQHRVRVIHDISSIYPSLEQLSDTLIKIYSIDCNLMVSVMNDLAYKEIWSSRADENTIFRPNTILTKLMDRYMNFMSRLTGWLEDSLGHPIREMIDKKVECELDTDRKGGPADKDELLHWADVILNSIIESRVGCPIELRKIFHNIRKQCHARWNKAQLVNSFIFLRLFVPAIINPNLFGLTNVSPSPGVSRTLTLIAKIIQALANNKEEMGDKEHFMGVVSPFLQDHNRRFAFIDYVAYVGNEDSAASYKTSEEISINELATSVEKTSDRRFNDCSHDIYRQSLPSSYTGIDNSRELASFTNDLNKIYNKVQLNELQNRDHYFRRKSLNYATLELFEASMDIQEDARQMWESRQRHRRKANSAYESSKPNRSEWLSDQQDLRSSRKVSVSSSSASLEPQMKQSSSQRRRGFTITGLSNGSNNWIHDSKRKNIGSDNKTSNSKSSATNKNNSTGNNNTSNSNTSNNKSNGAHAKNKVGNRNQNRDKKDYVNNDPSRYMDLGRGFNDYQFMQYDKEKREKKGKKEMEVEKKEMAKKEEKASPPNTPESMKNLKITLEKYRLTQEAVDDAPLPKYPLPVSDSVSSNVSSNVNSHSYDNNDRSKSRASVRNSATKGEEEHSKDDINIDNKKKTVFFKWTKGIID</sequence>
<dbReference type="STRING" id="1299270.R9AMW5"/>
<dbReference type="InterPro" id="IPR039360">
    <property type="entry name" value="Ras_GTPase"/>
</dbReference>
<dbReference type="SUPFAM" id="SSF48350">
    <property type="entry name" value="GTPase activation domain, GAP"/>
    <property type="match status" value="1"/>
</dbReference>
<evidence type="ECO:0000259" key="3">
    <source>
        <dbReference type="PROSITE" id="PS50018"/>
    </source>
</evidence>
<feature type="region of interest" description="Disordered" evidence="2">
    <location>
        <begin position="128"/>
        <end position="167"/>
    </location>
</feature>
<feature type="domain" description="Ras-GAP" evidence="3">
    <location>
        <begin position="437"/>
        <end position="609"/>
    </location>
</feature>
<feature type="compositionally biased region" description="Low complexity" evidence="2">
    <location>
        <begin position="790"/>
        <end position="799"/>
    </location>
</feature>
<keyword evidence="1" id="KW-0343">GTPase activation</keyword>
<dbReference type="PROSITE" id="PS50018">
    <property type="entry name" value="RAS_GTPASE_ACTIV_2"/>
    <property type="match status" value="1"/>
</dbReference>
<dbReference type="PANTHER" id="PTHR10194:SF60">
    <property type="entry name" value="RAS GTPASE-ACTIVATING PROTEIN RASKOL"/>
    <property type="match status" value="1"/>
</dbReference>
<feature type="region of interest" description="Disordered" evidence="2">
    <location>
        <begin position="918"/>
        <end position="952"/>
    </location>
</feature>